<organism evidence="7 8">
    <name type="scientific">Prunus armeniaca</name>
    <name type="common">Apricot</name>
    <name type="synonym">Armeniaca vulgaris</name>
    <dbReference type="NCBI Taxonomy" id="36596"/>
    <lineage>
        <taxon>Eukaryota</taxon>
        <taxon>Viridiplantae</taxon>
        <taxon>Streptophyta</taxon>
        <taxon>Embryophyta</taxon>
        <taxon>Tracheophyta</taxon>
        <taxon>Spermatophyta</taxon>
        <taxon>Magnoliopsida</taxon>
        <taxon>eudicotyledons</taxon>
        <taxon>Gunneridae</taxon>
        <taxon>Pentapetalae</taxon>
        <taxon>rosids</taxon>
        <taxon>fabids</taxon>
        <taxon>Rosales</taxon>
        <taxon>Rosaceae</taxon>
        <taxon>Amygdaloideae</taxon>
        <taxon>Amygdaleae</taxon>
        <taxon>Prunus</taxon>
    </lineage>
</organism>
<evidence type="ECO:0000256" key="5">
    <source>
        <dbReference type="SAM" id="Coils"/>
    </source>
</evidence>
<dbReference type="AlphaFoldDB" id="A0A6J5UWB0"/>
<dbReference type="InterPro" id="IPR013083">
    <property type="entry name" value="Znf_RING/FYVE/PHD"/>
</dbReference>
<dbReference type="GO" id="GO:0061630">
    <property type="term" value="F:ubiquitin protein ligase activity"/>
    <property type="evidence" value="ECO:0007669"/>
    <property type="project" value="TreeGrafter"/>
</dbReference>
<evidence type="ECO:0000256" key="4">
    <source>
        <dbReference type="PROSITE-ProRule" id="PRU00175"/>
    </source>
</evidence>
<proteinExistence type="predicted"/>
<dbReference type="SUPFAM" id="SSF57850">
    <property type="entry name" value="RING/U-box"/>
    <property type="match status" value="1"/>
</dbReference>
<feature type="domain" description="RING-type" evidence="6">
    <location>
        <begin position="317"/>
        <end position="358"/>
    </location>
</feature>
<keyword evidence="5" id="KW-0175">Coiled coil</keyword>
<dbReference type="GO" id="GO:0008270">
    <property type="term" value="F:zinc ion binding"/>
    <property type="evidence" value="ECO:0007669"/>
    <property type="project" value="UniProtKB-KW"/>
</dbReference>
<dbReference type="InterPro" id="IPR001841">
    <property type="entry name" value="Znf_RING"/>
</dbReference>
<dbReference type="GO" id="GO:0006511">
    <property type="term" value="P:ubiquitin-dependent protein catabolic process"/>
    <property type="evidence" value="ECO:0007669"/>
    <property type="project" value="TreeGrafter"/>
</dbReference>
<dbReference type="Gene3D" id="3.30.40.10">
    <property type="entry name" value="Zinc/RING finger domain, C3HC4 (zinc finger)"/>
    <property type="match status" value="1"/>
</dbReference>
<dbReference type="PANTHER" id="PTHR45931:SF16">
    <property type="entry name" value="RING_U-BOX SUPERFAMILY PROTEIN"/>
    <property type="match status" value="1"/>
</dbReference>
<evidence type="ECO:0000259" key="6">
    <source>
        <dbReference type="PROSITE" id="PS50089"/>
    </source>
</evidence>
<keyword evidence="3" id="KW-0862">Zinc</keyword>
<keyword evidence="2 4" id="KW-0863">Zinc-finger</keyword>
<sequence length="365" mass="40694">MQAFSSNSSHDYGIFVTVEQKAFSDDESLPIPIPIPEVSILLNVVVSYNVNSDISLPTTRAYDARLELDHPFHSFKSNSRDILSNMIDAMHIPFPLDRLRWKTQRFGGGNTEPLESVEAMVSRMALEASTMVENHGAAGLNKKLGILVTVEKEIPMLAHQLFDEMQQLEVEDRELRDEVNAQIETYHAPLALSSGAIEQIGEGWAQRLREGWHSLAFRASVMLSADDVHQMEDVLDKLLSLRDSMIRTCANMRSFLDTLAQNTGDIDDGALTEAAVRESLEEAVFSPMPATRASVEALEKFVFDGGVQCGSSSDQRCVVCLGKMLSGDQVTCLPCSHMFHGHCIEQWLRYGHVCPLCRFKLPTDY</sequence>
<evidence type="ECO:0000313" key="7">
    <source>
        <dbReference type="EMBL" id="CAB4279694.1"/>
    </source>
</evidence>
<name>A0A6J5UWB0_PRUAR</name>
<gene>
    <name evidence="7" type="ORF">CURHAP_LOCUS32155</name>
</gene>
<feature type="coiled-coil region" evidence="5">
    <location>
        <begin position="158"/>
        <end position="185"/>
    </location>
</feature>
<dbReference type="Proteomes" id="UP000507222">
    <property type="component" value="Unassembled WGS sequence"/>
</dbReference>
<evidence type="ECO:0000256" key="1">
    <source>
        <dbReference type="ARBA" id="ARBA00022723"/>
    </source>
</evidence>
<evidence type="ECO:0000313" key="8">
    <source>
        <dbReference type="Proteomes" id="UP000507222"/>
    </source>
</evidence>
<dbReference type="EMBL" id="CAEKDK010000005">
    <property type="protein sequence ID" value="CAB4279694.1"/>
    <property type="molecule type" value="Genomic_DNA"/>
</dbReference>
<dbReference type="InterPro" id="IPR051834">
    <property type="entry name" value="RING_finger_E3_ligase"/>
</dbReference>
<dbReference type="PANTHER" id="PTHR45931">
    <property type="entry name" value="SI:CH211-59O9.10"/>
    <property type="match status" value="1"/>
</dbReference>
<keyword evidence="1" id="KW-0479">Metal-binding</keyword>
<accession>A0A6J5UWB0</accession>
<reference evidence="7 8" key="1">
    <citation type="submission" date="2020-05" db="EMBL/GenBank/DDBJ databases">
        <authorList>
            <person name="Campoy J."/>
            <person name="Schneeberger K."/>
            <person name="Spophaly S."/>
        </authorList>
    </citation>
    <scope>NUCLEOTIDE SEQUENCE [LARGE SCALE GENOMIC DNA]</scope>
    <source>
        <strain evidence="7">PruArmRojPasFocal</strain>
    </source>
</reference>
<dbReference type="PROSITE" id="PS50089">
    <property type="entry name" value="ZF_RING_2"/>
    <property type="match status" value="1"/>
</dbReference>
<dbReference type="SMART" id="SM00184">
    <property type="entry name" value="RING"/>
    <property type="match status" value="1"/>
</dbReference>
<evidence type="ECO:0000256" key="2">
    <source>
        <dbReference type="ARBA" id="ARBA00022771"/>
    </source>
</evidence>
<dbReference type="Pfam" id="PF13639">
    <property type="entry name" value="zf-RING_2"/>
    <property type="match status" value="1"/>
</dbReference>
<dbReference type="GO" id="GO:0005634">
    <property type="term" value="C:nucleus"/>
    <property type="evidence" value="ECO:0007669"/>
    <property type="project" value="TreeGrafter"/>
</dbReference>
<evidence type="ECO:0000256" key="3">
    <source>
        <dbReference type="ARBA" id="ARBA00022833"/>
    </source>
</evidence>
<protein>
    <recommendedName>
        <fullName evidence="6">RING-type domain-containing protein</fullName>
    </recommendedName>
</protein>